<name>A0A0G4GDG5_9ALVE</name>
<evidence type="ECO:0000313" key="1">
    <source>
        <dbReference type="EMBL" id="CEM27355.1"/>
    </source>
</evidence>
<dbReference type="AlphaFoldDB" id="A0A0G4GDG5"/>
<accession>A0A0G4GDG5</accession>
<organism evidence="1">
    <name type="scientific">Chromera velia CCMP2878</name>
    <dbReference type="NCBI Taxonomy" id="1169474"/>
    <lineage>
        <taxon>Eukaryota</taxon>
        <taxon>Sar</taxon>
        <taxon>Alveolata</taxon>
        <taxon>Colpodellida</taxon>
        <taxon>Chromeraceae</taxon>
        <taxon>Chromera</taxon>
    </lineage>
</organism>
<protein>
    <submittedName>
        <fullName evidence="1">Uncharacterized protein</fullName>
    </submittedName>
</protein>
<sequence length="140" mass="15440">MYLQTARPDFDDKEFDANTLAKEIGEVLGYTDGSLKQKSNLAVNNERARVFQAAKLALIYGLADASADSKEAKAAVNNSMQNFASEVWGKILMMKPGGKERTVVEQYGGPMTEKQKKKWLHGDDVDASTKRVLQGVVKKV</sequence>
<feature type="non-terminal residue" evidence="1">
    <location>
        <position position="140"/>
    </location>
</feature>
<proteinExistence type="predicted"/>
<reference evidence="1" key="1">
    <citation type="submission" date="2014-11" db="EMBL/GenBank/DDBJ databases">
        <authorList>
            <person name="Otto D Thomas"/>
            <person name="Naeem Raeece"/>
        </authorList>
    </citation>
    <scope>NUCLEOTIDE SEQUENCE</scope>
</reference>
<dbReference type="EMBL" id="CDMZ01001105">
    <property type="protein sequence ID" value="CEM27355.1"/>
    <property type="molecule type" value="Genomic_DNA"/>
</dbReference>
<gene>
    <name evidence="1" type="ORF">Cvel_21383</name>
</gene>